<dbReference type="GO" id="GO:0032259">
    <property type="term" value="P:methylation"/>
    <property type="evidence" value="ECO:0007669"/>
    <property type="project" value="UniProtKB-KW"/>
</dbReference>
<evidence type="ECO:0000256" key="8">
    <source>
        <dbReference type="ARBA" id="ARBA00048428"/>
    </source>
</evidence>
<evidence type="ECO:0000256" key="1">
    <source>
        <dbReference type="ARBA" id="ARBA00022679"/>
    </source>
</evidence>
<name>A0ABD5RFV7_9EURY</name>
<dbReference type="RefSeq" id="WP_227230967.1">
    <property type="nucleotide sequence ID" value="NZ_JAJCVJ010000003.1"/>
</dbReference>
<dbReference type="PANTHER" id="PTHR43675:SF8">
    <property type="entry name" value="ARSENITE METHYLTRANSFERASE"/>
    <property type="match status" value="1"/>
</dbReference>
<dbReference type="PANTHER" id="PTHR43675">
    <property type="entry name" value="ARSENITE METHYLTRANSFERASE"/>
    <property type="match status" value="1"/>
</dbReference>
<comment type="similarity">
    <text evidence="3">Belongs to the methyltransferase superfamily. Arsenite methyltransferase family.</text>
</comment>
<comment type="caution">
    <text evidence="11">The sequence shown here is derived from an EMBL/GenBank/DDBJ whole genome shotgun (WGS) entry which is preliminary data.</text>
</comment>
<sequence length="317" mass="32775">MTDTTPENDGDKSSRSSDGSGPEAQRQRRAVRERYAAIAGGRDDGTDGDRSDTVETDDAGCCSTGPTCCGDATDATTDDTDAECAPGSPSGVDETAARLGYSADEIDSVGDGANLGLGCGNPQAIAALQPGETVLDLGSGAGFDCFLAADAVGPAGRVIGVDMTPEMVERARKNARQQAGDVVEFRLGEIEHLPVADDSVDAVISNCVVNLSPDKAQVFRDAFRVLRSGGRLAISDVVRTAPVPEDRRADPDSVAGCTAGAASISELETMLTDAGFEAVGVDPVAGSDQFIREWDPERDPSEYLTSARITGQKPPTA</sequence>
<dbReference type="Gene3D" id="3.40.50.150">
    <property type="entry name" value="Vaccinia Virus protein VP39"/>
    <property type="match status" value="1"/>
</dbReference>
<evidence type="ECO:0000313" key="11">
    <source>
        <dbReference type="EMBL" id="MFC5368910.1"/>
    </source>
</evidence>
<comment type="catalytic activity">
    <reaction evidence="6">
        <text>arsenic triglutathione + [thioredoxin]-dithiol + S-adenosyl-L-methionine + 2 H2O = methylarsonous acid + [thioredoxin]-disulfide + 3 glutathione + S-adenosyl-L-homocysteine + H(+)</text>
        <dbReference type="Rhea" id="RHEA:69460"/>
        <dbReference type="Rhea" id="RHEA-COMP:10698"/>
        <dbReference type="Rhea" id="RHEA-COMP:10700"/>
        <dbReference type="ChEBI" id="CHEBI:15377"/>
        <dbReference type="ChEBI" id="CHEBI:15378"/>
        <dbReference type="ChEBI" id="CHEBI:17826"/>
        <dbReference type="ChEBI" id="CHEBI:29950"/>
        <dbReference type="ChEBI" id="CHEBI:50058"/>
        <dbReference type="ChEBI" id="CHEBI:57856"/>
        <dbReference type="ChEBI" id="CHEBI:57925"/>
        <dbReference type="ChEBI" id="CHEBI:59789"/>
        <dbReference type="ChEBI" id="CHEBI:183640"/>
        <dbReference type="EC" id="2.1.1.137"/>
    </reaction>
</comment>
<dbReference type="NCBIfam" id="NF008823">
    <property type="entry name" value="PRK11873.1"/>
    <property type="match status" value="1"/>
</dbReference>
<feature type="compositionally biased region" description="Basic and acidic residues" evidence="9">
    <location>
        <begin position="30"/>
        <end position="53"/>
    </location>
</feature>
<evidence type="ECO:0000256" key="3">
    <source>
        <dbReference type="ARBA" id="ARBA00034487"/>
    </source>
</evidence>
<evidence type="ECO:0000256" key="2">
    <source>
        <dbReference type="ARBA" id="ARBA00022691"/>
    </source>
</evidence>
<comment type="catalytic activity">
    <reaction evidence="7">
        <text>arsenic triglutathione + 2 [thioredoxin]-dithiol + 2 S-adenosyl-L-methionine + H2O = dimethylarsinous acid + 2 [thioredoxin]-disulfide + 3 glutathione + 2 S-adenosyl-L-homocysteine + 2 H(+)</text>
        <dbReference type="Rhea" id="RHEA:69464"/>
        <dbReference type="Rhea" id="RHEA-COMP:10698"/>
        <dbReference type="Rhea" id="RHEA-COMP:10700"/>
        <dbReference type="ChEBI" id="CHEBI:15377"/>
        <dbReference type="ChEBI" id="CHEBI:15378"/>
        <dbReference type="ChEBI" id="CHEBI:23808"/>
        <dbReference type="ChEBI" id="CHEBI:29950"/>
        <dbReference type="ChEBI" id="CHEBI:50058"/>
        <dbReference type="ChEBI" id="CHEBI:57856"/>
        <dbReference type="ChEBI" id="CHEBI:57925"/>
        <dbReference type="ChEBI" id="CHEBI:59789"/>
        <dbReference type="ChEBI" id="CHEBI:183640"/>
        <dbReference type="EC" id="2.1.1.137"/>
    </reaction>
</comment>
<evidence type="ECO:0000256" key="5">
    <source>
        <dbReference type="ARBA" id="ARBA00034545"/>
    </source>
</evidence>
<dbReference type="SUPFAM" id="SSF53335">
    <property type="entry name" value="S-adenosyl-L-methionine-dependent methyltransferases"/>
    <property type="match status" value="1"/>
</dbReference>
<dbReference type="InterPro" id="IPR025714">
    <property type="entry name" value="Methyltranfer_dom"/>
</dbReference>
<evidence type="ECO:0000256" key="6">
    <source>
        <dbReference type="ARBA" id="ARBA00047941"/>
    </source>
</evidence>
<dbReference type="Proteomes" id="UP001596201">
    <property type="component" value="Unassembled WGS sequence"/>
</dbReference>
<dbReference type="GO" id="GO:0030791">
    <property type="term" value="F:arsenite methyltransferase activity"/>
    <property type="evidence" value="ECO:0007669"/>
    <property type="project" value="UniProtKB-EC"/>
</dbReference>
<evidence type="ECO:0000256" key="7">
    <source>
        <dbReference type="ARBA" id="ARBA00047943"/>
    </source>
</evidence>
<dbReference type="Pfam" id="PF13847">
    <property type="entry name" value="Methyltransf_31"/>
    <property type="match status" value="1"/>
</dbReference>
<feature type="region of interest" description="Disordered" evidence="9">
    <location>
        <begin position="290"/>
        <end position="317"/>
    </location>
</feature>
<evidence type="ECO:0000259" key="10">
    <source>
        <dbReference type="Pfam" id="PF13847"/>
    </source>
</evidence>
<reference evidence="11 12" key="1">
    <citation type="journal article" date="2019" name="Int. J. Syst. Evol. Microbiol.">
        <title>The Global Catalogue of Microorganisms (GCM) 10K type strain sequencing project: providing services to taxonomists for standard genome sequencing and annotation.</title>
        <authorList>
            <consortium name="The Broad Institute Genomics Platform"/>
            <consortium name="The Broad Institute Genome Sequencing Center for Infectious Disease"/>
            <person name="Wu L."/>
            <person name="Ma J."/>
        </authorList>
    </citation>
    <scope>NUCLEOTIDE SEQUENCE [LARGE SCALE GENOMIC DNA]</scope>
    <source>
        <strain evidence="11 12">CGMCC 1.12237</strain>
    </source>
</reference>
<feature type="domain" description="Methyltransferase" evidence="10">
    <location>
        <begin position="129"/>
        <end position="275"/>
    </location>
</feature>
<dbReference type="InterPro" id="IPR029063">
    <property type="entry name" value="SAM-dependent_MTases_sf"/>
</dbReference>
<dbReference type="EC" id="2.1.1.137" evidence="4"/>
<evidence type="ECO:0000313" key="12">
    <source>
        <dbReference type="Proteomes" id="UP001596201"/>
    </source>
</evidence>
<organism evidence="11 12">
    <name type="scientific">Salinirubrum litoreum</name>
    <dbReference type="NCBI Taxonomy" id="1126234"/>
    <lineage>
        <taxon>Archaea</taxon>
        <taxon>Methanobacteriati</taxon>
        <taxon>Methanobacteriota</taxon>
        <taxon>Stenosarchaea group</taxon>
        <taxon>Halobacteria</taxon>
        <taxon>Halobacteriales</taxon>
        <taxon>Haloferacaceae</taxon>
        <taxon>Salinirubrum</taxon>
    </lineage>
</organism>
<keyword evidence="2" id="KW-0949">S-adenosyl-L-methionine</keyword>
<keyword evidence="11" id="KW-0489">Methyltransferase</keyword>
<dbReference type="AlphaFoldDB" id="A0ABD5RFV7"/>
<evidence type="ECO:0000256" key="9">
    <source>
        <dbReference type="SAM" id="MobiDB-lite"/>
    </source>
</evidence>
<proteinExistence type="inferred from homology"/>
<dbReference type="CDD" id="cd02440">
    <property type="entry name" value="AdoMet_MTases"/>
    <property type="match status" value="1"/>
</dbReference>
<feature type="region of interest" description="Disordered" evidence="9">
    <location>
        <begin position="1"/>
        <end position="59"/>
    </location>
</feature>
<protein>
    <recommendedName>
        <fullName evidence="5">Arsenite methyltransferase</fullName>
        <ecNumber evidence="4">2.1.1.137</ecNumber>
    </recommendedName>
</protein>
<dbReference type="InterPro" id="IPR026669">
    <property type="entry name" value="Arsenite_MeTrfase-like"/>
</dbReference>
<keyword evidence="12" id="KW-1185">Reference proteome</keyword>
<comment type="catalytic activity">
    <reaction evidence="8">
        <text>arsenic triglutathione + 3 [thioredoxin]-dithiol + 3 S-adenosyl-L-methionine = trimethylarsine + 3 [thioredoxin]-disulfide + 3 glutathione + 3 S-adenosyl-L-homocysteine + 3 H(+)</text>
        <dbReference type="Rhea" id="RHEA:69432"/>
        <dbReference type="Rhea" id="RHEA-COMP:10698"/>
        <dbReference type="Rhea" id="RHEA-COMP:10700"/>
        <dbReference type="ChEBI" id="CHEBI:15378"/>
        <dbReference type="ChEBI" id="CHEBI:27130"/>
        <dbReference type="ChEBI" id="CHEBI:29950"/>
        <dbReference type="ChEBI" id="CHEBI:50058"/>
        <dbReference type="ChEBI" id="CHEBI:57856"/>
        <dbReference type="ChEBI" id="CHEBI:57925"/>
        <dbReference type="ChEBI" id="CHEBI:59789"/>
        <dbReference type="ChEBI" id="CHEBI:183640"/>
        <dbReference type="EC" id="2.1.1.137"/>
    </reaction>
</comment>
<accession>A0ABD5RFV7</accession>
<feature type="compositionally biased region" description="Basic and acidic residues" evidence="9">
    <location>
        <begin position="290"/>
        <end position="301"/>
    </location>
</feature>
<evidence type="ECO:0000256" key="4">
    <source>
        <dbReference type="ARBA" id="ARBA00034521"/>
    </source>
</evidence>
<feature type="compositionally biased region" description="Polar residues" evidence="9">
    <location>
        <begin position="303"/>
        <end position="317"/>
    </location>
</feature>
<dbReference type="EMBL" id="JBHSKX010000004">
    <property type="protein sequence ID" value="MFC5368910.1"/>
    <property type="molecule type" value="Genomic_DNA"/>
</dbReference>
<keyword evidence="1" id="KW-0808">Transferase</keyword>
<gene>
    <name evidence="11" type="primary">arsM</name>
    <name evidence="11" type="ORF">ACFPJ5_18445</name>
</gene>